<evidence type="ECO:0000313" key="7">
    <source>
        <dbReference type="EMBL" id="MBN7771203.1"/>
    </source>
</evidence>
<keyword evidence="4 6" id="KW-1133">Transmembrane helix</keyword>
<evidence type="ECO:0000256" key="3">
    <source>
        <dbReference type="ARBA" id="ARBA00022692"/>
    </source>
</evidence>
<keyword evidence="2 6" id="KW-0997">Cell inner membrane</keyword>
<dbReference type="HAMAP" id="MF_01915">
    <property type="entry name" value="LPS_assembly_LptC"/>
    <property type="match status" value="1"/>
</dbReference>
<comment type="subcellular location">
    <subcellularLocation>
        <location evidence="6">Cell inner membrane</location>
        <topology evidence="6">Single-pass membrane protein</topology>
    </subcellularLocation>
</comment>
<keyword evidence="3 6" id="KW-0812">Transmembrane</keyword>
<keyword evidence="5 6" id="KW-0472">Membrane</keyword>
<evidence type="ECO:0000256" key="2">
    <source>
        <dbReference type="ARBA" id="ARBA00022519"/>
    </source>
</evidence>
<dbReference type="Pfam" id="PF06835">
    <property type="entry name" value="LptC"/>
    <property type="match status" value="1"/>
</dbReference>
<evidence type="ECO:0000256" key="5">
    <source>
        <dbReference type="ARBA" id="ARBA00023136"/>
    </source>
</evidence>
<evidence type="ECO:0000256" key="4">
    <source>
        <dbReference type="ARBA" id="ARBA00022989"/>
    </source>
</evidence>
<comment type="caution">
    <text evidence="7">The sequence shown here is derived from an EMBL/GenBank/DDBJ whole genome shotgun (WGS) entry which is preliminary data.</text>
</comment>
<gene>
    <name evidence="6 7" type="primary">lptC</name>
    <name evidence="7" type="ORF">JYP53_14960</name>
</gene>
<dbReference type="Proteomes" id="UP000664344">
    <property type="component" value="Unassembled WGS sequence"/>
</dbReference>
<accession>A0ABS3BH86</accession>
<dbReference type="NCBIfam" id="TIGR04409">
    <property type="entry name" value="LptC_YrbK"/>
    <property type="match status" value="1"/>
</dbReference>
<dbReference type="InterPro" id="IPR052363">
    <property type="entry name" value="LPS_export_LptC"/>
</dbReference>
<sequence>MIRPWFSGDNGRRRLRTLALAGTVLATLFLLWQSDEPASSRAPSSNLRGPAEPDGFVVGGQYRSWDEQGNLRIHLTSPRIEQFEDTGIAHLDQPEAQLFSEGDPTPWLIESNTGKLEQSSEQLELTGNVRLIRQAGNAPSTLETEALTLDNSNGTVYTDQPVTITEPFGVTHSTGMKAWINERILELNSRVEGHYETVR</sequence>
<evidence type="ECO:0000256" key="6">
    <source>
        <dbReference type="HAMAP-Rule" id="MF_01915"/>
    </source>
</evidence>
<comment type="similarity">
    <text evidence="6">Belongs to the LptC family.</text>
</comment>
<evidence type="ECO:0000256" key="1">
    <source>
        <dbReference type="ARBA" id="ARBA00022475"/>
    </source>
</evidence>
<dbReference type="RefSeq" id="WP_206558044.1">
    <property type="nucleotide sequence ID" value="NZ_JAFKDB010000019.1"/>
</dbReference>
<dbReference type="Gene3D" id="2.60.450.10">
    <property type="entry name" value="Lipopolysaccharide (LPS) transport protein A like domain"/>
    <property type="match status" value="1"/>
</dbReference>
<keyword evidence="8" id="KW-1185">Reference proteome</keyword>
<comment type="function">
    <text evidence="6">Involved in the assembly of lipopolysaccharide (LPS). Required for the translocation of LPS from the inner membrane to the outer membrane. Facilitates the transfer of LPS from the inner membrane to the periplasmic protein LptA. Could be a docking site for LptA.</text>
</comment>
<dbReference type="PANTHER" id="PTHR37481">
    <property type="entry name" value="LIPOPOLYSACCHARIDE EXPORT SYSTEM PROTEIN LPTC"/>
    <property type="match status" value="1"/>
</dbReference>
<reference evidence="7 8" key="1">
    <citation type="submission" date="2021-02" db="EMBL/GenBank/DDBJ databases">
        <title>PHA producing bacteria isolated from coastal sediment in Guangdong, Shenzhen.</title>
        <authorList>
            <person name="Zheng W."/>
            <person name="Yu S."/>
            <person name="Huang Y."/>
        </authorList>
    </citation>
    <scope>NUCLEOTIDE SEQUENCE [LARGE SCALE GENOMIC DNA]</scope>
    <source>
        <strain evidence="7 8">TN21-5</strain>
    </source>
</reference>
<proteinExistence type="inferred from homology"/>
<dbReference type="InterPro" id="IPR026265">
    <property type="entry name" value="LptC"/>
</dbReference>
<dbReference type="PANTHER" id="PTHR37481:SF1">
    <property type="entry name" value="LIPOPOLYSACCHARIDE EXPORT SYSTEM PROTEIN LPTC"/>
    <property type="match status" value="1"/>
</dbReference>
<dbReference type="InterPro" id="IPR010664">
    <property type="entry name" value="LipoPS_assembly_LptC-rel"/>
</dbReference>
<comment type="subunit">
    <text evidence="6">Component of the lipopolysaccharide transport and assembly complex. Interacts with LptA and the LptBFG transporter complex.</text>
</comment>
<dbReference type="EMBL" id="JAFKDB010000019">
    <property type="protein sequence ID" value="MBN7771203.1"/>
    <property type="molecule type" value="Genomic_DNA"/>
</dbReference>
<keyword evidence="1 6" id="KW-1003">Cell membrane</keyword>
<organism evidence="7 8">
    <name type="scientific">Marinobacter daepoensis</name>
    <dbReference type="NCBI Taxonomy" id="262077"/>
    <lineage>
        <taxon>Bacteria</taxon>
        <taxon>Pseudomonadati</taxon>
        <taxon>Pseudomonadota</taxon>
        <taxon>Gammaproteobacteria</taxon>
        <taxon>Pseudomonadales</taxon>
        <taxon>Marinobacteraceae</taxon>
        <taxon>Marinobacter</taxon>
    </lineage>
</organism>
<evidence type="ECO:0000313" key="8">
    <source>
        <dbReference type="Proteomes" id="UP000664344"/>
    </source>
</evidence>
<protein>
    <recommendedName>
        <fullName evidence="6">Lipopolysaccharide export system protein LptC</fullName>
    </recommendedName>
</protein>
<name>A0ABS3BH86_9GAMM</name>